<keyword evidence="3" id="KW-1185">Reference proteome</keyword>
<dbReference type="SUPFAM" id="SSF53474">
    <property type="entry name" value="alpha/beta-Hydrolases"/>
    <property type="match status" value="1"/>
</dbReference>
<dbReference type="RefSeq" id="WP_341407083.1">
    <property type="nucleotide sequence ID" value="NZ_JBBUKT010000011.1"/>
</dbReference>
<keyword evidence="2" id="KW-0378">Hydrolase</keyword>
<proteinExistence type="predicted"/>
<sequence>MRPIPAFLAAACLATTLARAEDLTIGPDYTDAPEMKAKDGVPKGKLVRFTMKSEDSKIYKGIAKGQKGKVPYERKVVVYVPEQLDKKKPAPFLIAQDGGWYVGQIPPALDNLINEKRVPAMVAILIDSGGGDAQGSQRGLEYDTVDDVYADFVEKEVLPRVEKEADVKLTKDPEARATMGGSSGGAAAFTMAWFRPDLYHRVLTYSGTYVNQQSPENRRTPHGAWEYHENLIPHSKPKPLRIWLEVSENDNGHDRDEASLHNWVMANQRMAAELKKKDYAYQYVFAKNAGHTDGKVTRQTLPGALEWLWKGYPDTPAATKPAP</sequence>
<feature type="signal peptide" evidence="1">
    <location>
        <begin position="1"/>
        <end position="20"/>
    </location>
</feature>
<gene>
    <name evidence="2" type="ORF">WKV53_22575</name>
</gene>
<dbReference type="InterPro" id="IPR050583">
    <property type="entry name" value="Mycobacterial_A85_antigen"/>
</dbReference>
<protein>
    <submittedName>
        <fullName evidence="2">Alpha/beta hydrolase-fold protein</fullName>
    </submittedName>
</protein>
<dbReference type="Proteomes" id="UP001371305">
    <property type="component" value="Unassembled WGS sequence"/>
</dbReference>
<dbReference type="PANTHER" id="PTHR48098">
    <property type="entry name" value="ENTEROCHELIN ESTERASE-RELATED"/>
    <property type="match status" value="1"/>
</dbReference>
<dbReference type="InterPro" id="IPR000801">
    <property type="entry name" value="Esterase-like"/>
</dbReference>
<keyword evidence="1" id="KW-0732">Signal</keyword>
<reference evidence="2 3" key="1">
    <citation type="submission" date="2024-04" db="EMBL/GenBank/DDBJ databases">
        <title>Luteolibacter sp. isolated from soil.</title>
        <authorList>
            <person name="An J."/>
        </authorList>
    </citation>
    <scope>NUCLEOTIDE SEQUENCE [LARGE SCALE GENOMIC DNA]</scope>
    <source>
        <strain evidence="2 3">Y139</strain>
    </source>
</reference>
<dbReference type="EMBL" id="JBBUKT010000011">
    <property type="protein sequence ID" value="MEK7953317.1"/>
    <property type="molecule type" value="Genomic_DNA"/>
</dbReference>
<name>A0ABU9B2W5_9BACT</name>
<dbReference type="PANTHER" id="PTHR48098:SF3">
    <property type="entry name" value="IRON(III) ENTEROBACTIN ESTERASE"/>
    <property type="match status" value="1"/>
</dbReference>
<comment type="caution">
    <text evidence="2">The sequence shown here is derived from an EMBL/GenBank/DDBJ whole genome shotgun (WGS) entry which is preliminary data.</text>
</comment>
<evidence type="ECO:0000313" key="3">
    <source>
        <dbReference type="Proteomes" id="UP001371305"/>
    </source>
</evidence>
<dbReference type="GO" id="GO:0016787">
    <property type="term" value="F:hydrolase activity"/>
    <property type="evidence" value="ECO:0007669"/>
    <property type="project" value="UniProtKB-KW"/>
</dbReference>
<dbReference type="Gene3D" id="3.40.50.1820">
    <property type="entry name" value="alpha/beta hydrolase"/>
    <property type="match status" value="1"/>
</dbReference>
<dbReference type="InterPro" id="IPR029058">
    <property type="entry name" value="AB_hydrolase_fold"/>
</dbReference>
<feature type="chain" id="PRO_5045923379" evidence="1">
    <location>
        <begin position="21"/>
        <end position="323"/>
    </location>
</feature>
<evidence type="ECO:0000313" key="2">
    <source>
        <dbReference type="EMBL" id="MEK7953317.1"/>
    </source>
</evidence>
<accession>A0ABU9B2W5</accession>
<dbReference type="Pfam" id="PF00756">
    <property type="entry name" value="Esterase"/>
    <property type="match status" value="1"/>
</dbReference>
<evidence type="ECO:0000256" key="1">
    <source>
        <dbReference type="SAM" id="SignalP"/>
    </source>
</evidence>
<organism evidence="2 3">
    <name type="scientific">Luteolibacter soli</name>
    <dbReference type="NCBI Taxonomy" id="3135280"/>
    <lineage>
        <taxon>Bacteria</taxon>
        <taxon>Pseudomonadati</taxon>
        <taxon>Verrucomicrobiota</taxon>
        <taxon>Verrucomicrobiia</taxon>
        <taxon>Verrucomicrobiales</taxon>
        <taxon>Verrucomicrobiaceae</taxon>
        <taxon>Luteolibacter</taxon>
    </lineage>
</organism>